<evidence type="ECO:0000313" key="2">
    <source>
        <dbReference type="EMBL" id="MFC3907525.1"/>
    </source>
</evidence>
<dbReference type="Proteomes" id="UP001595758">
    <property type="component" value="Unassembled WGS sequence"/>
</dbReference>
<dbReference type="PANTHER" id="PTHR24111">
    <property type="entry name" value="LEUCINE-RICH REPEAT-CONTAINING PROTEIN 34"/>
    <property type="match status" value="1"/>
</dbReference>
<gene>
    <name evidence="2" type="ORF">ACFORL_00345</name>
</gene>
<keyword evidence="3" id="KW-1185">Reference proteome</keyword>
<accession>A0ABV8CB49</accession>
<protein>
    <recommendedName>
        <fullName evidence="4">Gala protein type 1, 3 or 4</fullName>
    </recommendedName>
</protein>
<dbReference type="RefSeq" id="WP_382339968.1">
    <property type="nucleotide sequence ID" value="NZ_JBHSAB010000001.1"/>
</dbReference>
<dbReference type="PANTHER" id="PTHR24111:SF0">
    <property type="entry name" value="LEUCINE-RICH REPEAT-CONTAINING PROTEIN"/>
    <property type="match status" value="1"/>
</dbReference>
<dbReference type="SMART" id="SM00368">
    <property type="entry name" value="LRR_RI"/>
    <property type="match status" value="5"/>
</dbReference>
<dbReference type="InterPro" id="IPR001611">
    <property type="entry name" value="Leu-rich_rpt"/>
</dbReference>
<proteinExistence type="predicted"/>
<name>A0ABV8CB49_9GAMM</name>
<keyword evidence="1" id="KW-0677">Repeat</keyword>
<evidence type="ECO:0008006" key="4">
    <source>
        <dbReference type="Google" id="ProtNLM"/>
    </source>
</evidence>
<dbReference type="InterPro" id="IPR032675">
    <property type="entry name" value="LRR_dom_sf"/>
</dbReference>
<organism evidence="2 3">
    <name type="scientific">Legionella dresdenensis</name>
    <dbReference type="NCBI Taxonomy" id="450200"/>
    <lineage>
        <taxon>Bacteria</taxon>
        <taxon>Pseudomonadati</taxon>
        <taxon>Pseudomonadota</taxon>
        <taxon>Gammaproteobacteria</taxon>
        <taxon>Legionellales</taxon>
        <taxon>Legionellaceae</taxon>
        <taxon>Legionella</taxon>
    </lineage>
</organism>
<dbReference type="SUPFAM" id="SSF52047">
    <property type="entry name" value="RNI-like"/>
    <property type="match status" value="2"/>
</dbReference>
<sequence>MLTLFKKTEIDKLGKADLELNANFLQINEIHGFLKVLESNTTIKSLYISYMTLELTSIKLLIKMLDSNLSITSIGLYDCKISAEGLILLAQMLTTNQRLNKFTLHLDDSFKPELQGILDALKSNQTLTEFCLICKKKDGNCTVNFKNVLRDNQTLIYFQLGVNLKNNNMQALADDLAVNNTLKTLVLCNCNLGDNEIVPLAKALSQNQALKELNLSSNKIAYTGAQAIAVALNENQYLTHLNLNYNKVDYNGTIALATALSANRTLISFKFAGTFLSTAQFNALIGPVLKANQTLQEFDIFCINLGGVESDESFDTLKEIAEGLNKNSGLSHLRFYAHATSESMCLLTKALKQSAIRSLDIFFSALNYVKPEFFLTKIAEFLTDNASLEELILTSKDLCFANNAAFKEALLHNHLKKLWIYCGTQEDVSFFGEILATHKSMTNLTVGINKDIRSNQSPGEAINIQPIVEALENNQILTSLSLLIGNIEVLNMRRLFEALEKNTALKRIYINGCQQLDDTAISLILNNHWRIVDFDETSITSPAKEALQSALKLRYSELAHMDINLDHALYLTALLDVHGDLYREMKAREAVSTIKNNPLTISGLFKQLSHGVVQLVSVDHEHCDLEAVCCR</sequence>
<reference evidence="3" key="1">
    <citation type="journal article" date="2019" name="Int. J. Syst. Evol. Microbiol.">
        <title>The Global Catalogue of Microorganisms (GCM) 10K type strain sequencing project: providing services to taxonomists for standard genome sequencing and annotation.</title>
        <authorList>
            <consortium name="The Broad Institute Genomics Platform"/>
            <consortium name="The Broad Institute Genome Sequencing Center for Infectious Disease"/>
            <person name="Wu L."/>
            <person name="Ma J."/>
        </authorList>
    </citation>
    <scope>NUCLEOTIDE SEQUENCE [LARGE SCALE GENOMIC DNA]</scope>
    <source>
        <strain evidence="3">CCUG 59858</strain>
    </source>
</reference>
<comment type="caution">
    <text evidence="2">The sequence shown here is derived from an EMBL/GenBank/DDBJ whole genome shotgun (WGS) entry which is preliminary data.</text>
</comment>
<dbReference type="Gene3D" id="3.80.10.10">
    <property type="entry name" value="Ribonuclease Inhibitor"/>
    <property type="match status" value="4"/>
</dbReference>
<evidence type="ECO:0000313" key="3">
    <source>
        <dbReference type="Proteomes" id="UP001595758"/>
    </source>
</evidence>
<dbReference type="InterPro" id="IPR052201">
    <property type="entry name" value="LRR-containing_regulator"/>
</dbReference>
<evidence type="ECO:0000256" key="1">
    <source>
        <dbReference type="ARBA" id="ARBA00022737"/>
    </source>
</evidence>
<dbReference type="EMBL" id="JBHSAB010000001">
    <property type="protein sequence ID" value="MFC3907525.1"/>
    <property type="molecule type" value="Genomic_DNA"/>
</dbReference>
<dbReference type="Pfam" id="PF13516">
    <property type="entry name" value="LRR_6"/>
    <property type="match status" value="2"/>
</dbReference>